<reference evidence="2 3" key="1">
    <citation type="submission" date="2022-01" db="EMBL/GenBank/DDBJ databases">
        <title>A high-quality chromosome-level genome assembly of rohu carp, Labeo rohita.</title>
        <authorList>
            <person name="Arick M.A. II"/>
            <person name="Hsu C.-Y."/>
            <person name="Magbanua Z."/>
            <person name="Pechanova O."/>
            <person name="Grover C."/>
            <person name="Miller E."/>
            <person name="Thrash A."/>
            <person name="Ezzel L."/>
            <person name="Alam S."/>
            <person name="Benzie J."/>
            <person name="Hamilton M."/>
            <person name="Karsi A."/>
            <person name="Lawrence M.L."/>
            <person name="Peterson D.G."/>
        </authorList>
    </citation>
    <scope>NUCLEOTIDE SEQUENCE [LARGE SCALE GENOMIC DNA]</scope>
    <source>
        <strain evidence="3">BAU-BD-2019</strain>
        <tissue evidence="2">Blood</tissue>
    </source>
</reference>
<feature type="compositionally biased region" description="Basic and acidic residues" evidence="1">
    <location>
        <begin position="105"/>
        <end position="118"/>
    </location>
</feature>
<feature type="compositionally biased region" description="Gly residues" evidence="1">
    <location>
        <begin position="65"/>
        <end position="75"/>
    </location>
</feature>
<feature type="compositionally biased region" description="Gly residues" evidence="1">
    <location>
        <begin position="31"/>
        <end position="40"/>
    </location>
</feature>
<feature type="compositionally biased region" description="Gly residues" evidence="1">
    <location>
        <begin position="120"/>
        <end position="130"/>
    </location>
</feature>
<evidence type="ECO:0000313" key="2">
    <source>
        <dbReference type="EMBL" id="KAI2666637.1"/>
    </source>
</evidence>
<accession>A0ABQ8MUX8</accession>
<protein>
    <submittedName>
        <fullName evidence="2">Uncharacterized protein</fullName>
    </submittedName>
</protein>
<proteinExistence type="predicted"/>
<feature type="compositionally biased region" description="Basic and acidic residues" evidence="1">
    <location>
        <begin position="10"/>
        <end position="20"/>
    </location>
</feature>
<keyword evidence="3" id="KW-1185">Reference proteome</keyword>
<dbReference type="EMBL" id="JACTAM010000003">
    <property type="protein sequence ID" value="KAI2666637.1"/>
    <property type="molecule type" value="Genomic_DNA"/>
</dbReference>
<evidence type="ECO:0000256" key="1">
    <source>
        <dbReference type="SAM" id="MobiDB-lite"/>
    </source>
</evidence>
<dbReference type="Proteomes" id="UP000830375">
    <property type="component" value="Unassembled WGS sequence"/>
</dbReference>
<feature type="region of interest" description="Disordered" evidence="1">
    <location>
        <begin position="1"/>
        <end position="154"/>
    </location>
</feature>
<organism evidence="2 3">
    <name type="scientific">Labeo rohita</name>
    <name type="common">Indian major carp</name>
    <name type="synonym">Cyprinus rohita</name>
    <dbReference type="NCBI Taxonomy" id="84645"/>
    <lineage>
        <taxon>Eukaryota</taxon>
        <taxon>Metazoa</taxon>
        <taxon>Chordata</taxon>
        <taxon>Craniata</taxon>
        <taxon>Vertebrata</taxon>
        <taxon>Euteleostomi</taxon>
        <taxon>Actinopterygii</taxon>
        <taxon>Neopterygii</taxon>
        <taxon>Teleostei</taxon>
        <taxon>Ostariophysi</taxon>
        <taxon>Cypriniformes</taxon>
        <taxon>Cyprinidae</taxon>
        <taxon>Labeoninae</taxon>
        <taxon>Labeonini</taxon>
        <taxon>Labeo</taxon>
    </lineage>
</organism>
<comment type="caution">
    <text evidence="2">The sequence shown here is derived from an EMBL/GenBank/DDBJ whole genome shotgun (WGS) entry which is preliminary data.</text>
</comment>
<feature type="compositionally biased region" description="Basic and acidic residues" evidence="1">
    <location>
        <begin position="50"/>
        <end position="64"/>
    </location>
</feature>
<evidence type="ECO:0000313" key="3">
    <source>
        <dbReference type="Proteomes" id="UP000830375"/>
    </source>
</evidence>
<sequence>MSVALLSTEARPRAENKNKGVDVGWQQKVCVGGGSGGGQTPGRRTSNKVHGGDDRGRSHEEDRGVQGGSDGGRSQGGDRTDPEQEEPGETQATAMMAAHGGAGGERSHGGGRADDSRGPTDGGGAGGGGPRGEDGESMILGDTKDLEGQGGAQG</sequence>
<gene>
    <name evidence="2" type="ORF">H4Q32_010550</name>
</gene>
<name>A0ABQ8MUX8_LABRO</name>